<reference evidence="2 3" key="1">
    <citation type="submission" date="2023-01" db="EMBL/GenBank/DDBJ databases">
        <title>Analysis of 21 Apiospora genomes using comparative genomics revels a genus with tremendous synthesis potential of carbohydrate active enzymes and secondary metabolites.</title>
        <authorList>
            <person name="Sorensen T."/>
        </authorList>
    </citation>
    <scope>NUCLEOTIDE SEQUENCE [LARGE SCALE GENOMIC DNA]</scope>
    <source>
        <strain evidence="2 3">CBS 114990</strain>
    </source>
</reference>
<evidence type="ECO:0000256" key="1">
    <source>
        <dbReference type="SAM" id="SignalP"/>
    </source>
</evidence>
<comment type="caution">
    <text evidence="2">The sequence shown here is derived from an EMBL/GenBank/DDBJ whole genome shotgun (WGS) entry which is preliminary data.</text>
</comment>
<dbReference type="EMBL" id="JAQQWN010000007">
    <property type="protein sequence ID" value="KAK8075316.1"/>
    <property type="molecule type" value="Genomic_DNA"/>
</dbReference>
<accession>A0ABR1VVP1</accession>
<proteinExistence type="predicted"/>
<sequence length="91" mass="9903">MHLSRLAFIAALTMLASTGLACQCFTDGKPDDARTKTCCREQDGTFIKPGQCQASSISEHLKEFRACCGGHSDCDFLPRSKDDKGETLDTL</sequence>
<dbReference type="RefSeq" id="XP_066666256.1">
    <property type="nucleotide sequence ID" value="XM_066814294.1"/>
</dbReference>
<dbReference type="PROSITE" id="PS51257">
    <property type="entry name" value="PROKAR_LIPOPROTEIN"/>
    <property type="match status" value="1"/>
</dbReference>
<protein>
    <submittedName>
        <fullName evidence="2">Uncharacterized protein</fullName>
    </submittedName>
</protein>
<evidence type="ECO:0000313" key="3">
    <source>
        <dbReference type="Proteomes" id="UP001433268"/>
    </source>
</evidence>
<gene>
    <name evidence="2" type="ORF">PG997_009979</name>
</gene>
<name>A0ABR1VVP1_9PEZI</name>
<dbReference type="Proteomes" id="UP001433268">
    <property type="component" value="Unassembled WGS sequence"/>
</dbReference>
<evidence type="ECO:0000313" key="2">
    <source>
        <dbReference type="EMBL" id="KAK8075316.1"/>
    </source>
</evidence>
<keyword evidence="1" id="KW-0732">Signal</keyword>
<dbReference type="GeneID" id="92047354"/>
<keyword evidence="3" id="KW-1185">Reference proteome</keyword>
<feature type="chain" id="PRO_5046695494" evidence="1">
    <location>
        <begin position="22"/>
        <end position="91"/>
    </location>
</feature>
<feature type="signal peptide" evidence="1">
    <location>
        <begin position="1"/>
        <end position="21"/>
    </location>
</feature>
<organism evidence="2 3">
    <name type="scientific">Apiospora hydei</name>
    <dbReference type="NCBI Taxonomy" id="1337664"/>
    <lineage>
        <taxon>Eukaryota</taxon>
        <taxon>Fungi</taxon>
        <taxon>Dikarya</taxon>
        <taxon>Ascomycota</taxon>
        <taxon>Pezizomycotina</taxon>
        <taxon>Sordariomycetes</taxon>
        <taxon>Xylariomycetidae</taxon>
        <taxon>Amphisphaeriales</taxon>
        <taxon>Apiosporaceae</taxon>
        <taxon>Apiospora</taxon>
    </lineage>
</organism>